<protein>
    <submittedName>
        <fullName evidence="1">Uncharacterized protein</fullName>
    </submittedName>
</protein>
<evidence type="ECO:0000313" key="2">
    <source>
        <dbReference type="Proteomes" id="UP000663881"/>
    </source>
</evidence>
<accession>A0A819RPN1</accession>
<comment type="caution">
    <text evidence="1">The sequence shown here is derived from an EMBL/GenBank/DDBJ whole genome shotgun (WGS) entry which is preliminary data.</text>
</comment>
<gene>
    <name evidence="1" type="ORF">OKA104_LOCUS32799</name>
</gene>
<evidence type="ECO:0000313" key="1">
    <source>
        <dbReference type="EMBL" id="CAF4051306.1"/>
    </source>
</evidence>
<dbReference type="Proteomes" id="UP000663881">
    <property type="component" value="Unassembled WGS sequence"/>
</dbReference>
<organism evidence="1 2">
    <name type="scientific">Adineta steineri</name>
    <dbReference type="NCBI Taxonomy" id="433720"/>
    <lineage>
        <taxon>Eukaryota</taxon>
        <taxon>Metazoa</taxon>
        <taxon>Spiralia</taxon>
        <taxon>Gnathifera</taxon>
        <taxon>Rotifera</taxon>
        <taxon>Eurotatoria</taxon>
        <taxon>Bdelloidea</taxon>
        <taxon>Adinetida</taxon>
        <taxon>Adinetidae</taxon>
        <taxon>Adineta</taxon>
    </lineage>
</organism>
<dbReference type="EMBL" id="CAJOAY010004022">
    <property type="protein sequence ID" value="CAF4051306.1"/>
    <property type="molecule type" value="Genomic_DNA"/>
</dbReference>
<reference evidence="1" key="1">
    <citation type="submission" date="2021-02" db="EMBL/GenBank/DDBJ databases">
        <authorList>
            <person name="Nowell W R."/>
        </authorList>
    </citation>
    <scope>NUCLEOTIDE SEQUENCE</scope>
</reference>
<proteinExistence type="predicted"/>
<dbReference type="AlphaFoldDB" id="A0A819RPN1"/>
<sequence length="135" mass="15746">MRQAPIYECSVGTDAQVYTWQLKSSGLGPNQKQDCYMPSYVILVKNEYLYYKIKVIGRLLVESEIWFSDVTTKKRVCLFQSEYFEMMVDDDDKCRQYGITWQSTTVGTLYTMTIGYPKIDFMTTIQFDVSPVFLA</sequence>
<name>A0A819RPN1_9BILA</name>